<name>A0ABQ7KAF6_9FUNG</name>
<reference evidence="1 2" key="1">
    <citation type="journal article" date="2020" name="Fungal Divers.">
        <title>Resolving the Mortierellaceae phylogeny through synthesis of multi-gene phylogenetics and phylogenomics.</title>
        <authorList>
            <person name="Vandepol N."/>
            <person name="Liber J."/>
            <person name="Desiro A."/>
            <person name="Na H."/>
            <person name="Kennedy M."/>
            <person name="Barry K."/>
            <person name="Grigoriev I.V."/>
            <person name="Miller A.N."/>
            <person name="O'Donnell K."/>
            <person name="Stajich J.E."/>
            <person name="Bonito G."/>
        </authorList>
    </citation>
    <scope>NUCLEOTIDE SEQUENCE [LARGE SCALE GENOMIC DNA]</scope>
    <source>
        <strain evidence="1 2">AD045</strain>
    </source>
</reference>
<dbReference type="Gene3D" id="3.30.420.40">
    <property type="match status" value="1"/>
</dbReference>
<evidence type="ECO:0000313" key="1">
    <source>
        <dbReference type="EMBL" id="KAG0294602.1"/>
    </source>
</evidence>
<sequence>MCVLPRSAATMGADRVPTLSTYRKESEHIEHWGYRAREAMWRPSAKDNVMLHNVKTHLDDREMHAYVLTALEKGIPSKFGPSYFKDSLTVPGHWSARAKDTMRDAAIRAGLVQSTDPP</sequence>
<keyword evidence="2" id="KW-1185">Reference proteome</keyword>
<dbReference type="InterPro" id="IPR043129">
    <property type="entry name" value="ATPase_NBD"/>
</dbReference>
<comment type="caution">
    <text evidence="1">The sequence shown here is derived from an EMBL/GenBank/DDBJ whole genome shotgun (WGS) entry which is preliminary data.</text>
</comment>
<dbReference type="Proteomes" id="UP001194696">
    <property type="component" value="Unassembled WGS sequence"/>
</dbReference>
<accession>A0ABQ7KAF6</accession>
<proteinExistence type="predicted"/>
<dbReference type="EMBL" id="JAAAIM010000113">
    <property type="protein sequence ID" value="KAG0294602.1"/>
    <property type="molecule type" value="Genomic_DNA"/>
</dbReference>
<organism evidence="1 2">
    <name type="scientific">Linnemannia gamsii</name>
    <dbReference type="NCBI Taxonomy" id="64522"/>
    <lineage>
        <taxon>Eukaryota</taxon>
        <taxon>Fungi</taxon>
        <taxon>Fungi incertae sedis</taxon>
        <taxon>Mucoromycota</taxon>
        <taxon>Mortierellomycotina</taxon>
        <taxon>Mortierellomycetes</taxon>
        <taxon>Mortierellales</taxon>
        <taxon>Mortierellaceae</taxon>
        <taxon>Linnemannia</taxon>
    </lineage>
</organism>
<evidence type="ECO:0000313" key="2">
    <source>
        <dbReference type="Proteomes" id="UP001194696"/>
    </source>
</evidence>
<gene>
    <name evidence="1" type="ORF">BGZ96_000875</name>
</gene>
<protein>
    <submittedName>
        <fullName evidence="1">Uncharacterized protein</fullName>
    </submittedName>
</protein>
<dbReference type="SUPFAM" id="SSF53067">
    <property type="entry name" value="Actin-like ATPase domain"/>
    <property type="match status" value="1"/>
</dbReference>